<comment type="caution">
    <text evidence="3">The sequence shown here is derived from an EMBL/GenBank/DDBJ whole genome shotgun (WGS) entry which is preliminary data.</text>
</comment>
<proteinExistence type="predicted"/>
<protein>
    <recommendedName>
        <fullName evidence="2">Tyr recombinase domain-containing protein</fullName>
    </recommendedName>
</protein>
<evidence type="ECO:0000313" key="3">
    <source>
        <dbReference type="EMBL" id="GAA2013287.1"/>
    </source>
</evidence>
<dbReference type="RefSeq" id="WP_344663802.1">
    <property type="nucleotide sequence ID" value="NZ_BAAAQN010000002.1"/>
</dbReference>
<dbReference type="Gene3D" id="1.10.443.10">
    <property type="entry name" value="Intergrase catalytic core"/>
    <property type="match status" value="1"/>
</dbReference>
<dbReference type="EMBL" id="BAAAQN010000002">
    <property type="protein sequence ID" value="GAA2013287.1"/>
    <property type="molecule type" value="Genomic_DNA"/>
</dbReference>
<dbReference type="PANTHER" id="PTHR30349">
    <property type="entry name" value="PHAGE INTEGRASE-RELATED"/>
    <property type="match status" value="1"/>
</dbReference>
<dbReference type="Proteomes" id="UP001500751">
    <property type="component" value="Unassembled WGS sequence"/>
</dbReference>
<keyword evidence="4" id="KW-1185">Reference proteome</keyword>
<dbReference type="InterPro" id="IPR011010">
    <property type="entry name" value="DNA_brk_join_enz"/>
</dbReference>
<dbReference type="InterPro" id="IPR050090">
    <property type="entry name" value="Tyrosine_recombinase_XerCD"/>
</dbReference>
<sequence>MAFPSSQTKMVPALVPEGAFVFRDHVGWVQVERVEECGPFVKTFNMGHAEPIQFLNTEDVLGKSPCTSIELPKAERETKEPISPADLNRIAQAIDLRYHAFVIVAAGTGMRFSELAGLTVDRVDFLRKTIRVDRQLEREVQGHGFTSPKTKASIRTIPVHQSVIEAISAHIARFGKGEDDVIFSAEGGKKLRYSNFRRRTWVSAVGQVAGLPSKTGIHALRHSYASILIEGGEQPKVIQERLGHASIVETMNTYGHLFPSSAERTRAILGSALVVSPRGDEMCTTKDAEEAA</sequence>
<reference evidence="3 4" key="1">
    <citation type="journal article" date="2019" name="Int. J. Syst. Evol. Microbiol.">
        <title>The Global Catalogue of Microorganisms (GCM) 10K type strain sequencing project: providing services to taxonomists for standard genome sequencing and annotation.</title>
        <authorList>
            <consortium name="The Broad Institute Genomics Platform"/>
            <consortium name="The Broad Institute Genome Sequencing Center for Infectious Disease"/>
            <person name="Wu L."/>
            <person name="Ma J."/>
        </authorList>
    </citation>
    <scope>NUCLEOTIDE SEQUENCE [LARGE SCALE GENOMIC DNA]</scope>
    <source>
        <strain evidence="3 4">JCM 16014</strain>
    </source>
</reference>
<dbReference type="PANTHER" id="PTHR30349:SF64">
    <property type="entry name" value="PROPHAGE INTEGRASE INTD-RELATED"/>
    <property type="match status" value="1"/>
</dbReference>
<dbReference type="SUPFAM" id="SSF56349">
    <property type="entry name" value="DNA breaking-rejoining enzymes"/>
    <property type="match status" value="1"/>
</dbReference>
<dbReference type="InterPro" id="IPR013762">
    <property type="entry name" value="Integrase-like_cat_sf"/>
</dbReference>
<keyword evidence="1" id="KW-0233">DNA recombination</keyword>
<name>A0ABN2TMV8_9ACTN</name>
<evidence type="ECO:0000313" key="4">
    <source>
        <dbReference type="Proteomes" id="UP001500751"/>
    </source>
</evidence>
<feature type="domain" description="Tyr recombinase" evidence="2">
    <location>
        <begin position="77"/>
        <end position="270"/>
    </location>
</feature>
<dbReference type="CDD" id="cd01189">
    <property type="entry name" value="INT_ICEBs1_C_like"/>
    <property type="match status" value="1"/>
</dbReference>
<dbReference type="InterPro" id="IPR002104">
    <property type="entry name" value="Integrase_catalytic"/>
</dbReference>
<organism evidence="3 4">
    <name type="scientific">Catenulispora yoronensis</name>
    <dbReference type="NCBI Taxonomy" id="450799"/>
    <lineage>
        <taxon>Bacteria</taxon>
        <taxon>Bacillati</taxon>
        <taxon>Actinomycetota</taxon>
        <taxon>Actinomycetes</taxon>
        <taxon>Catenulisporales</taxon>
        <taxon>Catenulisporaceae</taxon>
        <taxon>Catenulispora</taxon>
    </lineage>
</organism>
<dbReference type="Pfam" id="PF00589">
    <property type="entry name" value="Phage_integrase"/>
    <property type="match status" value="1"/>
</dbReference>
<dbReference type="PROSITE" id="PS51898">
    <property type="entry name" value="TYR_RECOMBINASE"/>
    <property type="match status" value="1"/>
</dbReference>
<evidence type="ECO:0000259" key="2">
    <source>
        <dbReference type="PROSITE" id="PS51898"/>
    </source>
</evidence>
<evidence type="ECO:0000256" key="1">
    <source>
        <dbReference type="ARBA" id="ARBA00023172"/>
    </source>
</evidence>
<gene>
    <name evidence="3" type="ORF">GCM10009839_04970</name>
</gene>
<accession>A0ABN2TMV8</accession>